<dbReference type="NCBIfam" id="TIGR00215">
    <property type="entry name" value="lpxB"/>
    <property type="match status" value="1"/>
</dbReference>
<dbReference type="InterPro" id="IPR003835">
    <property type="entry name" value="Glyco_trans_19"/>
</dbReference>
<protein>
    <recommendedName>
        <fullName evidence="3 10">Lipid-A-disaccharide synthase</fullName>
        <ecNumber evidence="2 10">2.4.1.182</ecNumber>
    </recommendedName>
</protein>
<name>A0AA46AEZ3_9AQUI</name>
<dbReference type="Proteomes" id="UP001157947">
    <property type="component" value="Unassembled WGS sequence"/>
</dbReference>
<keyword evidence="11" id="KW-0175">Coiled coil</keyword>
<evidence type="ECO:0000313" key="12">
    <source>
        <dbReference type="EMBL" id="SMP15813.1"/>
    </source>
</evidence>
<gene>
    <name evidence="10" type="primary">lpxB</name>
    <name evidence="12" type="ORF">SAMN06264868_11425</name>
</gene>
<proteinExistence type="inferred from homology"/>
<dbReference type="EMBL" id="FXTX01000014">
    <property type="protein sequence ID" value="SMP15813.1"/>
    <property type="molecule type" value="Genomic_DNA"/>
</dbReference>
<organism evidence="12 13">
    <name type="scientific">Venenivibrio stagnispumantis</name>
    <dbReference type="NCBI Taxonomy" id="407998"/>
    <lineage>
        <taxon>Bacteria</taxon>
        <taxon>Pseudomonadati</taxon>
        <taxon>Aquificota</taxon>
        <taxon>Aquificia</taxon>
        <taxon>Aquificales</taxon>
        <taxon>Hydrogenothermaceae</taxon>
        <taxon>Venenivibrio</taxon>
    </lineage>
</organism>
<sequence length="389" mass="44734">MKKRIFISVGEISGDNYASEIIKLLPEYEWVGITGPKMRQAGCKSVEGIENISVVGITEAISKYFHIKNTFKKAVEELKNNIDLLIVVDFPGFNIKLLEEAKKLNIKTVYFISPQIWAWGYKRIHKIVKYTDILISILPFEENYYKDFVNQDFKYIYVGHPLLDIVEYQETEESFKEKLNIDKDKILIGLLAGSRENEIKNLLPIILDSAKILNQKYKNLHFIIPATANMIDKVLEKVKNYQDLPLSVITNIKNEKIPYFPYASYEVMKHSKFSIITSGTATLEAAIIGNPFIIIYKVSPITYFIGKMLVSIKYIGLPNIIAGKEIIKELIQNDCNIENIVKYTEKYITDENLYQETKKELKELKNKLGEKGALQKTAKIIKNILEEGK</sequence>
<dbReference type="EC" id="2.4.1.182" evidence="2 10"/>
<keyword evidence="4 10" id="KW-0444">Lipid biosynthesis</keyword>
<evidence type="ECO:0000256" key="6">
    <source>
        <dbReference type="ARBA" id="ARBA00022676"/>
    </source>
</evidence>
<dbReference type="Pfam" id="PF02684">
    <property type="entry name" value="LpxB"/>
    <property type="match status" value="1"/>
</dbReference>
<dbReference type="HAMAP" id="MF_00392">
    <property type="entry name" value="LpxB"/>
    <property type="match status" value="1"/>
</dbReference>
<dbReference type="GO" id="GO:0009245">
    <property type="term" value="P:lipid A biosynthetic process"/>
    <property type="evidence" value="ECO:0007669"/>
    <property type="project" value="UniProtKB-UniRule"/>
</dbReference>
<evidence type="ECO:0000256" key="7">
    <source>
        <dbReference type="ARBA" id="ARBA00022679"/>
    </source>
</evidence>
<evidence type="ECO:0000256" key="2">
    <source>
        <dbReference type="ARBA" id="ARBA00012687"/>
    </source>
</evidence>
<comment type="catalytic activity">
    <reaction evidence="9 10">
        <text>a lipid X + a UDP-2-N,3-O-bis[(3R)-3-hydroxyacyl]-alpha-D-glucosamine = a lipid A disaccharide + UDP + H(+)</text>
        <dbReference type="Rhea" id="RHEA:67828"/>
        <dbReference type="ChEBI" id="CHEBI:15378"/>
        <dbReference type="ChEBI" id="CHEBI:58223"/>
        <dbReference type="ChEBI" id="CHEBI:137748"/>
        <dbReference type="ChEBI" id="CHEBI:176338"/>
        <dbReference type="ChEBI" id="CHEBI:176343"/>
        <dbReference type="EC" id="2.4.1.182"/>
    </reaction>
</comment>
<comment type="function">
    <text evidence="1 10">Condensation of UDP-2,3-diacylglucosamine and 2,3-diacylglucosamine-1-phosphate to form lipid A disaccharide, a precursor of lipid A, a phosphorylated glycolipid that anchors the lipopolysaccharide to the outer membrane of the cell.</text>
</comment>
<keyword evidence="8 10" id="KW-0443">Lipid metabolism</keyword>
<evidence type="ECO:0000313" key="13">
    <source>
        <dbReference type="Proteomes" id="UP001157947"/>
    </source>
</evidence>
<keyword evidence="7 10" id="KW-0808">Transferase</keyword>
<evidence type="ECO:0000256" key="5">
    <source>
        <dbReference type="ARBA" id="ARBA00022556"/>
    </source>
</evidence>
<dbReference type="GO" id="GO:0016020">
    <property type="term" value="C:membrane"/>
    <property type="evidence" value="ECO:0007669"/>
    <property type="project" value="GOC"/>
</dbReference>
<dbReference type="PANTHER" id="PTHR30372">
    <property type="entry name" value="LIPID-A-DISACCHARIDE SYNTHASE"/>
    <property type="match status" value="1"/>
</dbReference>
<dbReference type="PANTHER" id="PTHR30372:SF4">
    <property type="entry name" value="LIPID-A-DISACCHARIDE SYNTHASE, MITOCHONDRIAL-RELATED"/>
    <property type="match status" value="1"/>
</dbReference>
<dbReference type="AlphaFoldDB" id="A0AA46AEZ3"/>
<evidence type="ECO:0000256" key="8">
    <source>
        <dbReference type="ARBA" id="ARBA00023098"/>
    </source>
</evidence>
<evidence type="ECO:0000256" key="9">
    <source>
        <dbReference type="ARBA" id="ARBA00048975"/>
    </source>
</evidence>
<comment type="similarity">
    <text evidence="10">Belongs to the LpxB family.</text>
</comment>
<keyword evidence="13" id="KW-1185">Reference proteome</keyword>
<feature type="coiled-coil region" evidence="11">
    <location>
        <begin position="347"/>
        <end position="374"/>
    </location>
</feature>
<reference evidence="12" key="1">
    <citation type="submission" date="2017-05" db="EMBL/GenBank/DDBJ databases">
        <authorList>
            <person name="Varghese N."/>
            <person name="Submissions S."/>
        </authorList>
    </citation>
    <scope>NUCLEOTIDE SEQUENCE</scope>
    <source>
        <strain evidence="12">DSM 18763</strain>
    </source>
</reference>
<dbReference type="GO" id="GO:0008915">
    <property type="term" value="F:lipid-A-disaccharide synthase activity"/>
    <property type="evidence" value="ECO:0007669"/>
    <property type="project" value="UniProtKB-UniRule"/>
</dbReference>
<keyword evidence="5 10" id="KW-0441">Lipid A biosynthesis</keyword>
<keyword evidence="6 10" id="KW-0328">Glycosyltransferase</keyword>
<evidence type="ECO:0000256" key="11">
    <source>
        <dbReference type="SAM" id="Coils"/>
    </source>
</evidence>
<evidence type="ECO:0000256" key="4">
    <source>
        <dbReference type="ARBA" id="ARBA00022516"/>
    </source>
</evidence>
<evidence type="ECO:0000256" key="3">
    <source>
        <dbReference type="ARBA" id="ARBA00020902"/>
    </source>
</evidence>
<evidence type="ECO:0000256" key="1">
    <source>
        <dbReference type="ARBA" id="ARBA00002056"/>
    </source>
</evidence>
<dbReference type="SUPFAM" id="SSF53756">
    <property type="entry name" value="UDP-Glycosyltransferase/glycogen phosphorylase"/>
    <property type="match status" value="1"/>
</dbReference>
<accession>A0AA46AEZ3</accession>
<comment type="caution">
    <text evidence="12">The sequence shown here is derived from an EMBL/GenBank/DDBJ whole genome shotgun (WGS) entry which is preliminary data.</text>
</comment>
<dbReference type="RefSeq" id="WP_265134731.1">
    <property type="nucleotide sequence ID" value="NZ_FXTX01000014.1"/>
</dbReference>
<evidence type="ECO:0000256" key="10">
    <source>
        <dbReference type="HAMAP-Rule" id="MF_00392"/>
    </source>
</evidence>
<comment type="pathway">
    <text evidence="10">Bacterial outer membrane biogenesis; LPS lipid A biosynthesis.</text>
</comment>
<dbReference type="GO" id="GO:0005543">
    <property type="term" value="F:phospholipid binding"/>
    <property type="evidence" value="ECO:0007669"/>
    <property type="project" value="TreeGrafter"/>
</dbReference>